<name>A0A2R6RWD1_ACTCC</name>
<dbReference type="EMBL" id="NKQK01000002">
    <property type="protein sequence ID" value="PSS34332.1"/>
    <property type="molecule type" value="Genomic_DNA"/>
</dbReference>
<evidence type="ECO:0000313" key="3">
    <source>
        <dbReference type="Proteomes" id="UP000241394"/>
    </source>
</evidence>
<sequence length="356" mass="40114">MEDCGDFVQWLGLDMSMKIIISLEDPSDLVRVSSVSKYWRQFVIANGLSKRLCLRIFPELSSLSHVIEVKNKIEPVEVRPGNSMGWECLEREHRVYAFLARGLTPSMRKDCISEVIRASSTDNYPEESIQNTLEPSDRVGQRASYWSSKGESDPAVPETTYVCISAYFQFELPIYSAKAVRFRMGQRKTSVEIGSNSRCESEAGDEFTDSSFLWTYISPEFPMAQENCLQKFKLPEPVLCIGGILQIELLGRVQRQEMDGLYYICISHVQVVGRTLSLPFEVETLDPSGSWALKYCPKTELCQSPPIAPEGEASEPSGFKTFATSVRGWEQMILSTLLGNRAMVIDDDDDDDDSVN</sequence>
<gene>
    <name evidence="2" type="ORF">CEY00_Acc01431</name>
</gene>
<protein>
    <submittedName>
        <fullName evidence="2">F-box protein</fullName>
    </submittedName>
</protein>
<organism evidence="2 3">
    <name type="scientific">Actinidia chinensis var. chinensis</name>
    <name type="common">Chinese soft-hair kiwi</name>
    <dbReference type="NCBI Taxonomy" id="1590841"/>
    <lineage>
        <taxon>Eukaryota</taxon>
        <taxon>Viridiplantae</taxon>
        <taxon>Streptophyta</taxon>
        <taxon>Embryophyta</taxon>
        <taxon>Tracheophyta</taxon>
        <taxon>Spermatophyta</taxon>
        <taxon>Magnoliopsida</taxon>
        <taxon>eudicotyledons</taxon>
        <taxon>Gunneridae</taxon>
        <taxon>Pentapetalae</taxon>
        <taxon>asterids</taxon>
        <taxon>Ericales</taxon>
        <taxon>Actinidiaceae</taxon>
        <taxon>Actinidia</taxon>
    </lineage>
</organism>
<dbReference type="OrthoDB" id="63379at2759"/>
<evidence type="ECO:0000313" key="2">
    <source>
        <dbReference type="EMBL" id="PSS34332.1"/>
    </source>
</evidence>
<keyword evidence="3" id="KW-1185">Reference proteome</keyword>
<dbReference type="InParanoid" id="A0A2R6RWD1"/>
<dbReference type="AlphaFoldDB" id="A0A2R6RWD1"/>
<comment type="caution">
    <text evidence="2">The sequence shown here is derived from an EMBL/GenBank/DDBJ whole genome shotgun (WGS) entry which is preliminary data.</text>
</comment>
<reference evidence="3" key="2">
    <citation type="journal article" date="2018" name="BMC Genomics">
        <title>A manually annotated Actinidia chinensis var. chinensis (kiwifruit) genome highlights the challenges associated with draft genomes and gene prediction in plants.</title>
        <authorList>
            <person name="Pilkington S.M."/>
            <person name="Crowhurst R."/>
            <person name="Hilario E."/>
            <person name="Nardozza S."/>
            <person name="Fraser L."/>
            <person name="Peng Y."/>
            <person name="Gunaseelan K."/>
            <person name="Simpson R."/>
            <person name="Tahir J."/>
            <person name="Deroles S.C."/>
            <person name="Templeton K."/>
            <person name="Luo Z."/>
            <person name="Davy M."/>
            <person name="Cheng C."/>
            <person name="McNeilage M."/>
            <person name="Scaglione D."/>
            <person name="Liu Y."/>
            <person name="Zhang Q."/>
            <person name="Datson P."/>
            <person name="De Silva N."/>
            <person name="Gardiner S.E."/>
            <person name="Bassett H."/>
            <person name="Chagne D."/>
            <person name="McCallum J."/>
            <person name="Dzierzon H."/>
            <person name="Deng C."/>
            <person name="Wang Y.Y."/>
            <person name="Barron L."/>
            <person name="Manako K."/>
            <person name="Bowen J."/>
            <person name="Foster T.M."/>
            <person name="Erridge Z.A."/>
            <person name="Tiffin H."/>
            <person name="Waite C.N."/>
            <person name="Davies K.M."/>
            <person name="Grierson E.P."/>
            <person name="Laing W.A."/>
            <person name="Kirk R."/>
            <person name="Chen X."/>
            <person name="Wood M."/>
            <person name="Montefiori M."/>
            <person name="Brummell D.A."/>
            <person name="Schwinn K.E."/>
            <person name="Catanach A."/>
            <person name="Fullerton C."/>
            <person name="Li D."/>
            <person name="Meiyalaghan S."/>
            <person name="Nieuwenhuizen N."/>
            <person name="Read N."/>
            <person name="Prakash R."/>
            <person name="Hunter D."/>
            <person name="Zhang H."/>
            <person name="McKenzie M."/>
            <person name="Knabel M."/>
            <person name="Harris A."/>
            <person name="Allan A.C."/>
            <person name="Gleave A."/>
            <person name="Chen A."/>
            <person name="Janssen B.J."/>
            <person name="Plunkett B."/>
            <person name="Ampomah-Dwamena C."/>
            <person name="Voogd C."/>
            <person name="Leif D."/>
            <person name="Lafferty D."/>
            <person name="Souleyre E.J.F."/>
            <person name="Varkonyi-Gasic E."/>
            <person name="Gambi F."/>
            <person name="Hanley J."/>
            <person name="Yao J.L."/>
            <person name="Cheung J."/>
            <person name="David K.M."/>
            <person name="Warren B."/>
            <person name="Marsh K."/>
            <person name="Snowden K.C."/>
            <person name="Lin-Wang K."/>
            <person name="Brian L."/>
            <person name="Martinez-Sanchez M."/>
            <person name="Wang M."/>
            <person name="Ileperuma N."/>
            <person name="Macnee N."/>
            <person name="Campin R."/>
            <person name="McAtee P."/>
            <person name="Drummond R.S.M."/>
            <person name="Espley R.V."/>
            <person name="Ireland H.S."/>
            <person name="Wu R."/>
            <person name="Atkinson R.G."/>
            <person name="Karunairetnam S."/>
            <person name="Bulley S."/>
            <person name="Chunkath S."/>
            <person name="Hanley Z."/>
            <person name="Storey R."/>
            <person name="Thrimawithana A.H."/>
            <person name="Thomson S."/>
            <person name="David C."/>
            <person name="Testolin R."/>
            <person name="Huang H."/>
            <person name="Hellens R.P."/>
            <person name="Schaffer R.J."/>
        </authorList>
    </citation>
    <scope>NUCLEOTIDE SEQUENCE [LARGE SCALE GENOMIC DNA]</scope>
    <source>
        <strain evidence="3">cv. Red5</strain>
    </source>
</reference>
<dbReference type="PANTHER" id="PTHR39741">
    <property type="entry name" value="F-BOX DOMAIN CONTAINING PROTEIN, EXPRESSED"/>
    <property type="match status" value="1"/>
</dbReference>
<dbReference type="Proteomes" id="UP000241394">
    <property type="component" value="Chromosome LG2"/>
</dbReference>
<dbReference type="InterPro" id="IPR055336">
    <property type="entry name" value="At4g00755-like"/>
</dbReference>
<dbReference type="PANTHER" id="PTHR39741:SF2">
    <property type="entry name" value="F-BOX DOMAIN-CONTAINING PROTEIN"/>
    <property type="match status" value="1"/>
</dbReference>
<reference evidence="2 3" key="1">
    <citation type="submission" date="2017-07" db="EMBL/GenBank/DDBJ databases">
        <title>An improved, manually edited Actinidia chinensis var. chinensis (kiwifruit) genome highlights the challenges associated with draft genomes and gene prediction in plants.</title>
        <authorList>
            <person name="Pilkington S."/>
            <person name="Crowhurst R."/>
            <person name="Hilario E."/>
            <person name="Nardozza S."/>
            <person name="Fraser L."/>
            <person name="Peng Y."/>
            <person name="Gunaseelan K."/>
            <person name="Simpson R."/>
            <person name="Tahir J."/>
            <person name="Deroles S."/>
            <person name="Templeton K."/>
            <person name="Luo Z."/>
            <person name="Davy M."/>
            <person name="Cheng C."/>
            <person name="Mcneilage M."/>
            <person name="Scaglione D."/>
            <person name="Liu Y."/>
            <person name="Zhang Q."/>
            <person name="Datson P."/>
            <person name="De Silva N."/>
            <person name="Gardiner S."/>
            <person name="Bassett H."/>
            <person name="Chagne D."/>
            <person name="Mccallum J."/>
            <person name="Dzierzon H."/>
            <person name="Deng C."/>
            <person name="Wang Y.-Y."/>
            <person name="Barron N."/>
            <person name="Manako K."/>
            <person name="Bowen J."/>
            <person name="Foster T."/>
            <person name="Erridge Z."/>
            <person name="Tiffin H."/>
            <person name="Waite C."/>
            <person name="Davies K."/>
            <person name="Grierson E."/>
            <person name="Laing W."/>
            <person name="Kirk R."/>
            <person name="Chen X."/>
            <person name="Wood M."/>
            <person name="Montefiori M."/>
            <person name="Brummell D."/>
            <person name="Schwinn K."/>
            <person name="Catanach A."/>
            <person name="Fullerton C."/>
            <person name="Li D."/>
            <person name="Meiyalaghan S."/>
            <person name="Nieuwenhuizen N."/>
            <person name="Read N."/>
            <person name="Prakash R."/>
            <person name="Hunter D."/>
            <person name="Zhang H."/>
            <person name="Mckenzie M."/>
            <person name="Knabel M."/>
            <person name="Harris A."/>
            <person name="Allan A."/>
            <person name="Chen A."/>
            <person name="Janssen B."/>
            <person name="Plunkett B."/>
            <person name="Dwamena C."/>
            <person name="Voogd C."/>
            <person name="Leif D."/>
            <person name="Lafferty D."/>
            <person name="Souleyre E."/>
            <person name="Varkonyi-Gasic E."/>
            <person name="Gambi F."/>
            <person name="Hanley J."/>
            <person name="Yao J.-L."/>
            <person name="Cheung J."/>
            <person name="David K."/>
            <person name="Warren B."/>
            <person name="Marsh K."/>
            <person name="Snowden K."/>
            <person name="Lin-Wang K."/>
            <person name="Brian L."/>
            <person name="Martinez-Sanchez M."/>
            <person name="Wang M."/>
            <person name="Ileperuma N."/>
            <person name="Macnee N."/>
            <person name="Campin R."/>
            <person name="Mcatee P."/>
            <person name="Drummond R."/>
            <person name="Espley R."/>
            <person name="Ireland H."/>
            <person name="Wu R."/>
            <person name="Atkinson R."/>
            <person name="Karunairetnam S."/>
            <person name="Bulley S."/>
            <person name="Chunkath S."/>
            <person name="Hanley Z."/>
            <person name="Storey R."/>
            <person name="Thrimawithana A."/>
            <person name="Thomson S."/>
            <person name="David C."/>
            <person name="Testolin R."/>
        </authorList>
    </citation>
    <scope>NUCLEOTIDE SEQUENCE [LARGE SCALE GENOMIC DNA]</scope>
    <source>
        <strain evidence="3">cv. Red5</strain>
        <tissue evidence="2">Young leaf</tissue>
    </source>
</reference>
<dbReference type="Gramene" id="PSS34332">
    <property type="protein sequence ID" value="PSS34332"/>
    <property type="gene ID" value="CEY00_Acc01431"/>
</dbReference>
<dbReference type="Pfam" id="PF12937">
    <property type="entry name" value="F-box-like"/>
    <property type="match status" value="1"/>
</dbReference>
<accession>A0A2R6RWD1</accession>
<dbReference type="Gene3D" id="1.20.1280.50">
    <property type="match status" value="1"/>
</dbReference>
<proteinExistence type="predicted"/>
<dbReference type="STRING" id="1590841.A0A2R6RWD1"/>
<dbReference type="SUPFAM" id="SSF81383">
    <property type="entry name" value="F-box domain"/>
    <property type="match status" value="1"/>
</dbReference>
<feature type="domain" description="F-box" evidence="1">
    <location>
        <begin position="18"/>
        <end position="55"/>
    </location>
</feature>
<evidence type="ECO:0000259" key="1">
    <source>
        <dbReference type="Pfam" id="PF12937"/>
    </source>
</evidence>
<dbReference type="InterPro" id="IPR001810">
    <property type="entry name" value="F-box_dom"/>
</dbReference>
<dbReference type="InterPro" id="IPR036047">
    <property type="entry name" value="F-box-like_dom_sf"/>
</dbReference>
<dbReference type="OMA" id="GDNQFIW"/>